<reference evidence="1 2" key="1">
    <citation type="submission" date="2015-03" db="EMBL/GenBank/DDBJ databases">
        <title>Draft Genome Sequence of Burkholderia andropogonis type strain ICMP2807, isolated from Sorghum bicolor.</title>
        <authorList>
            <person name="Lopes-Santos L."/>
            <person name="Castro D.B."/>
            <person name="Ottoboni L.M."/>
            <person name="Park D."/>
            <person name="Weirc B.S."/>
            <person name="Destefano S.A."/>
        </authorList>
    </citation>
    <scope>NUCLEOTIDE SEQUENCE [LARGE SCALE GENOMIC DNA]</scope>
    <source>
        <strain evidence="1 2">ICMP2807</strain>
    </source>
</reference>
<organism evidence="1 2">
    <name type="scientific">Robbsia andropogonis</name>
    <dbReference type="NCBI Taxonomy" id="28092"/>
    <lineage>
        <taxon>Bacteria</taxon>
        <taxon>Pseudomonadati</taxon>
        <taxon>Pseudomonadota</taxon>
        <taxon>Betaproteobacteria</taxon>
        <taxon>Burkholderiales</taxon>
        <taxon>Burkholderiaceae</taxon>
        <taxon>Robbsia</taxon>
    </lineage>
</organism>
<accession>A0A0F5JV95</accession>
<keyword evidence="2" id="KW-1185">Reference proteome</keyword>
<dbReference type="InterPro" id="IPR048683">
    <property type="entry name" value="Sf6_terminase"/>
</dbReference>
<evidence type="ECO:0000313" key="2">
    <source>
        <dbReference type="Proteomes" id="UP000033618"/>
    </source>
</evidence>
<dbReference type="RefSeq" id="WP_046154058.1">
    <property type="nucleotide sequence ID" value="NZ_CADFGU010000001.1"/>
</dbReference>
<dbReference type="OrthoDB" id="7573036at2"/>
<comment type="caution">
    <text evidence="1">The sequence shown here is derived from an EMBL/GenBank/DDBJ whole genome shotgun (WGS) entry which is preliminary data.</text>
</comment>
<evidence type="ECO:0000313" key="1">
    <source>
        <dbReference type="EMBL" id="KKB61539.1"/>
    </source>
</evidence>
<dbReference type="Proteomes" id="UP000033618">
    <property type="component" value="Unassembled WGS sequence"/>
</dbReference>
<dbReference type="Gene3D" id="1.10.10.60">
    <property type="entry name" value="Homeodomain-like"/>
    <property type="match status" value="1"/>
</dbReference>
<protein>
    <recommendedName>
        <fullName evidence="3">Terminase small subunit protein</fullName>
    </recommendedName>
</protein>
<dbReference type="Pfam" id="PF20901">
    <property type="entry name" value="Sf6_terminase"/>
    <property type="match status" value="1"/>
</dbReference>
<name>A0A0F5JV95_9BURK</name>
<dbReference type="AlphaFoldDB" id="A0A0F5JV95"/>
<gene>
    <name evidence="1" type="ORF">WM40_22630</name>
</gene>
<dbReference type="PATRIC" id="fig|28092.6.peg.5324"/>
<dbReference type="EMBL" id="LAQU01000039">
    <property type="protein sequence ID" value="KKB61539.1"/>
    <property type="molecule type" value="Genomic_DNA"/>
</dbReference>
<proteinExistence type="predicted"/>
<sequence length="134" mass="15252">MALPVVRKSDEIVDAILLRISDGESLRTICKTRGMPHRVTFLRWVNDDEKLQKLYTDALKWREQIYFDDLIGIADECKDPAKARVMSDNRKWVLARMNPKKYGDKMTQELSGVDGGPMVVELVQFAGAPENAPD</sequence>
<dbReference type="STRING" id="28092.WM40_22630"/>
<evidence type="ECO:0008006" key="3">
    <source>
        <dbReference type="Google" id="ProtNLM"/>
    </source>
</evidence>